<dbReference type="InterPro" id="IPR023198">
    <property type="entry name" value="PGP-like_dom2"/>
</dbReference>
<organism evidence="1 2">
    <name type="scientific">Legionella drozanskii LLAP-1</name>
    <dbReference type="NCBI Taxonomy" id="1212489"/>
    <lineage>
        <taxon>Bacteria</taxon>
        <taxon>Pseudomonadati</taxon>
        <taxon>Pseudomonadota</taxon>
        <taxon>Gammaproteobacteria</taxon>
        <taxon>Legionellales</taxon>
        <taxon>Legionellaceae</taxon>
        <taxon>Legionella</taxon>
    </lineage>
</organism>
<dbReference type="NCBIfam" id="TIGR01662">
    <property type="entry name" value="HAD-SF-IIIA"/>
    <property type="match status" value="1"/>
</dbReference>
<proteinExistence type="predicted"/>
<sequence length="217" mass="23834">MGKPYRLVVFDWEGTLGDILGQILNSVSTEAKRLQFGELDEQLARQSVGLGLVLALKKSFPHLNEEQQEQLLLAVHQSLVSRTTEVYLIPGAREIAERLQHAGIDIGIATNKGHQSLQRVLQASGLDQLFKVTRSAGQTPAKPCPQMLEEIMDTYGVNAKETLMVGDSVSDIEMAKSIAVDAIGVDFYHQQEAALLNAGALAVFDDYQQLAKYLQLD</sequence>
<dbReference type="GO" id="GO:0006281">
    <property type="term" value="P:DNA repair"/>
    <property type="evidence" value="ECO:0007669"/>
    <property type="project" value="TreeGrafter"/>
</dbReference>
<dbReference type="PATRIC" id="fig|1212489.4.peg.2463"/>
<comment type="caution">
    <text evidence="1">The sequence shown here is derived from an EMBL/GenBank/DDBJ whole genome shotgun (WGS) entry which is preliminary data.</text>
</comment>
<dbReference type="EMBL" id="LNXY01000027">
    <property type="protein sequence ID" value="KTC86010.1"/>
    <property type="molecule type" value="Genomic_DNA"/>
</dbReference>
<dbReference type="SFLD" id="SFLDG01129">
    <property type="entry name" value="C1.5:_HAD__Beta-PGM__Phosphata"/>
    <property type="match status" value="1"/>
</dbReference>
<evidence type="ECO:0000313" key="2">
    <source>
        <dbReference type="Proteomes" id="UP000054736"/>
    </source>
</evidence>
<dbReference type="OrthoDB" id="9782449at2"/>
<gene>
    <name evidence="1" type="ORF">Ldro_2335</name>
</gene>
<keyword evidence="2" id="KW-1185">Reference proteome</keyword>
<dbReference type="GO" id="GO:0008967">
    <property type="term" value="F:phosphoglycolate phosphatase activity"/>
    <property type="evidence" value="ECO:0007669"/>
    <property type="project" value="TreeGrafter"/>
</dbReference>
<dbReference type="Gene3D" id="1.10.150.240">
    <property type="entry name" value="Putative phosphatase, domain 2"/>
    <property type="match status" value="1"/>
</dbReference>
<dbReference type="PANTHER" id="PTHR43434">
    <property type="entry name" value="PHOSPHOGLYCOLATE PHOSPHATASE"/>
    <property type="match status" value="1"/>
</dbReference>
<dbReference type="Proteomes" id="UP000054736">
    <property type="component" value="Unassembled WGS sequence"/>
</dbReference>
<dbReference type="InterPro" id="IPR006439">
    <property type="entry name" value="HAD-SF_hydro_IA"/>
</dbReference>
<dbReference type="InterPro" id="IPR006549">
    <property type="entry name" value="HAD-SF_hydro_IIIA"/>
</dbReference>
<dbReference type="SFLD" id="SFLDS00003">
    <property type="entry name" value="Haloacid_Dehalogenase"/>
    <property type="match status" value="1"/>
</dbReference>
<dbReference type="NCBIfam" id="TIGR01549">
    <property type="entry name" value="HAD-SF-IA-v1"/>
    <property type="match status" value="1"/>
</dbReference>
<dbReference type="PANTHER" id="PTHR43434:SF24">
    <property type="entry name" value="HYDROLASE-RELATED"/>
    <property type="match status" value="1"/>
</dbReference>
<dbReference type="GO" id="GO:0005829">
    <property type="term" value="C:cytosol"/>
    <property type="evidence" value="ECO:0007669"/>
    <property type="project" value="TreeGrafter"/>
</dbReference>
<name>A0A0W0SRH0_9GAMM</name>
<dbReference type="InterPro" id="IPR023214">
    <property type="entry name" value="HAD_sf"/>
</dbReference>
<evidence type="ECO:0000313" key="1">
    <source>
        <dbReference type="EMBL" id="KTC86010.1"/>
    </source>
</evidence>
<dbReference type="STRING" id="1212489.Ldro_2335"/>
<accession>A0A0W0SRH0</accession>
<dbReference type="Gene3D" id="3.40.50.1000">
    <property type="entry name" value="HAD superfamily/HAD-like"/>
    <property type="match status" value="1"/>
</dbReference>
<protein>
    <submittedName>
        <fullName evidence="1">Hydrolase</fullName>
    </submittedName>
</protein>
<keyword evidence="1" id="KW-0378">Hydrolase</keyword>
<dbReference type="RefSeq" id="WP_058496596.1">
    <property type="nucleotide sequence ID" value="NZ_CAAAIU010000001.1"/>
</dbReference>
<dbReference type="AlphaFoldDB" id="A0A0W0SRH0"/>
<dbReference type="InterPro" id="IPR036412">
    <property type="entry name" value="HAD-like_sf"/>
</dbReference>
<dbReference type="InterPro" id="IPR041492">
    <property type="entry name" value="HAD_2"/>
</dbReference>
<reference evidence="1 2" key="1">
    <citation type="submission" date="2015-11" db="EMBL/GenBank/DDBJ databases">
        <title>Genomic analysis of 38 Legionella species identifies large and diverse effector repertoires.</title>
        <authorList>
            <person name="Burstein D."/>
            <person name="Amaro F."/>
            <person name="Zusman T."/>
            <person name="Lifshitz Z."/>
            <person name="Cohen O."/>
            <person name="Gilbert J.A."/>
            <person name="Pupko T."/>
            <person name="Shuman H.A."/>
            <person name="Segal G."/>
        </authorList>
    </citation>
    <scope>NUCLEOTIDE SEQUENCE [LARGE SCALE GENOMIC DNA]</scope>
    <source>
        <strain evidence="1 2">ATCC 700990</strain>
    </source>
</reference>
<dbReference type="SUPFAM" id="SSF56784">
    <property type="entry name" value="HAD-like"/>
    <property type="match status" value="1"/>
</dbReference>
<dbReference type="InterPro" id="IPR050155">
    <property type="entry name" value="HAD-like_hydrolase_sf"/>
</dbReference>
<dbReference type="Pfam" id="PF13419">
    <property type="entry name" value="HAD_2"/>
    <property type="match status" value="1"/>
</dbReference>